<sequence length="174" mass="19688">MRLAILFVFFITLAFSDGLNNVISSDDQPDMLIDPMPCQISQNINKYTTFISKHIILVDFDTTQLNNWGDYLVIMGLCGRSVQSFLHIEDTYKITKICNGQGTRISGDMCISTEKFIVYVVKITEQCKFQIQIENSYVIVACDVIQSVCLPVHYEGQTGTEPSRRGPVCKRQTV</sequence>
<dbReference type="Gene3D" id="3.10.130.10">
    <property type="entry name" value="Ribonuclease A-like domain"/>
    <property type="match status" value="1"/>
</dbReference>
<keyword evidence="1" id="KW-0732">Signal</keyword>
<gene>
    <name evidence="2" type="ORF">QQF64_031066</name>
</gene>
<name>A0ABR3N5I3_9TELE</name>
<evidence type="ECO:0000313" key="2">
    <source>
        <dbReference type="EMBL" id="KAL1272050.1"/>
    </source>
</evidence>
<proteinExistence type="predicted"/>
<dbReference type="InterPro" id="IPR036816">
    <property type="entry name" value="RNaseA-like_dom_sf"/>
</dbReference>
<evidence type="ECO:0000256" key="1">
    <source>
        <dbReference type="SAM" id="SignalP"/>
    </source>
</evidence>
<organism evidence="2 3">
    <name type="scientific">Cirrhinus molitorella</name>
    <name type="common">mud carp</name>
    <dbReference type="NCBI Taxonomy" id="172907"/>
    <lineage>
        <taxon>Eukaryota</taxon>
        <taxon>Metazoa</taxon>
        <taxon>Chordata</taxon>
        <taxon>Craniata</taxon>
        <taxon>Vertebrata</taxon>
        <taxon>Euteleostomi</taxon>
        <taxon>Actinopterygii</taxon>
        <taxon>Neopterygii</taxon>
        <taxon>Teleostei</taxon>
        <taxon>Ostariophysi</taxon>
        <taxon>Cypriniformes</taxon>
        <taxon>Cyprinidae</taxon>
        <taxon>Labeoninae</taxon>
        <taxon>Labeonini</taxon>
        <taxon>Cirrhinus</taxon>
    </lineage>
</organism>
<dbReference type="SUPFAM" id="SSF54076">
    <property type="entry name" value="RNase A-like"/>
    <property type="match status" value="1"/>
</dbReference>
<feature type="signal peptide" evidence="1">
    <location>
        <begin position="1"/>
        <end position="18"/>
    </location>
</feature>
<dbReference type="EMBL" id="JAYMGO010000007">
    <property type="protein sequence ID" value="KAL1272050.1"/>
    <property type="molecule type" value="Genomic_DNA"/>
</dbReference>
<feature type="chain" id="PRO_5047053502" evidence="1">
    <location>
        <begin position="19"/>
        <end position="174"/>
    </location>
</feature>
<comment type="caution">
    <text evidence="2">The sequence shown here is derived from an EMBL/GenBank/DDBJ whole genome shotgun (WGS) entry which is preliminary data.</text>
</comment>
<keyword evidence="3" id="KW-1185">Reference proteome</keyword>
<accession>A0ABR3N5I3</accession>
<reference evidence="2 3" key="1">
    <citation type="submission" date="2023-09" db="EMBL/GenBank/DDBJ databases">
        <authorList>
            <person name="Wang M."/>
        </authorList>
    </citation>
    <scope>NUCLEOTIDE SEQUENCE [LARGE SCALE GENOMIC DNA]</scope>
    <source>
        <strain evidence="2">GT-2023</strain>
        <tissue evidence="2">Liver</tissue>
    </source>
</reference>
<protein>
    <submittedName>
        <fullName evidence="2">Uncharacterized protein</fullName>
    </submittedName>
</protein>
<dbReference type="Proteomes" id="UP001558613">
    <property type="component" value="Unassembled WGS sequence"/>
</dbReference>
<evidence type="ECO:0000313" key="3">
    <source>
        <dbReference type="Proteomes" id="UP001558613"/>
    </source>
</evidence>